<evidence type="ECO:0000256" key="10">
    <source>
        <dbReference type="ARBA" id="ARBA00022853"/>
    </source>
</evidence>
<keyword evidence="6 14" id="KW-0479">Metal-binding</keyword>
<keyword evidence="9 14" id="KW-0862">Zinc</keyword>
<sequence length="880" mass="100305">MSKLEDNTKRRSNEVEEQSVTPRPPKKRFLSRASSPDEDAEDNEDASDSFKEPLEAFRKDAISRQWKDYIRAVERLKTYIDQAETKKVKSQEHLKLWEDSFQKLQTFLCNIIQEGMSSLGQSSNAMEIDHVSTKKLLQENWAQELTPNMLKAFNNKDYHELTVSKLNQLIESWISKRDSITTGFQSVFEEGSLKEIQKDHERILSAWVKGQRSLQDMKNRYKMTNFKYLVLSEELRILNDQLELTETNLRGAQSELEKIQTQSSVKNEDSTMTEAATSMPKPINSETSTADAITAAAASASTGASTGTGSTSSSAASALAAIPASSINTTVDGAPVVVNSHGVTQDPLIHAQQLLEERLRDINMIKEDRIGLKQQIARLEMDLVCVPESRIYKAPICRQLSQSRAYNKDKCNRLSDICHDLQNALEDLQANRRRLIKELDAEQVNHSRKLQEELKKLDEDLTRIRGQRDALQMSLEERKAATEAGRASIAELKVIADTRKERVNYLETEVLRLQKKMAARTGVKEYYDLLMNSDGREPLLLPLQNELKALEEQVQAAKNVCINQANIPQETVESELAQISKLKQLELDVTKFEEKYGFHPSADVDDSRVQQVLQDRIDTEKAMIAKSVQKISNLEATEKQLLGEIENVAKAYGDLEEENMARVKALAAAEDEVIKLQTERVKYSQTFTALNKSKDAHAMVANALNKQNEKQLAHIKQLNEREKNLNNQLTCLERELAASNNVYDVYKAKSDEAKLTLDELKEKTSFSKGKISELQKSILDKVRLIEEGVYSRLRLEESCELLKRKVDSTNKVEKPAEMKLRKEREEYRSLLNCSSCRVRLKSHIILKCMHTFCKECLESTKRCPSCDEPFSHHDVKQFYF</sequence>
<dbReference type="STRING" id="1220926.S2K8X9"/>
<dbReference type="GO" id="GO:0061630">
    <property type="term" value="F:ubiquitin protein ligase activity"/>
    <property type="evidence" value="ECO:0007669"/>
    <property type="project" value="UniProtKB-EC"/>
</dbReference>
<dbReference type="Gene3D" id="3.30.40.10">
    <property type="entry name" value="Zinc/RING finger domain, C3HC4 (zinc finger)"/>
    <property type="match status" value="1"/>
</dbReference>
<feature type="region of interest" description="Disordered" evidence="16">
    <location>
        <begin position="255"/>
        <end position="285"/>
    </location>
</feature>
<feature type="region of interest" description="Disordered" evidence="16">
    <location>
        <begin position="1"/>
        <end position="52"/>
    </location>
</feature>
<keyword evidence="5 14" id="KW-0808">Transferase</keyword>
<dbReference type="EC" id="2.3.2.27" evidence="14"/>
<evidence type="ECO:0000256" key="2">
    <source>
        <dbReference type="ARBA" id="ARBA00004123"/>
    </source>
</evidence>
<accession>S2K8X9</accession>
<dbReference type="InterPro" id="IPR017907">
    <property type="entry name" value="Znf_RING_CS"/>
</dbReference>
<dbReference type="CDD" id="cd16499">
    <property type="entry name" value="RING-HC_Bre1-like"/>
    <property type="match status" value="1"/>
</dbReference>
<proteinExistence type="inferred from homology"/>
<keyword evidence="8 14" id="KW-0833">Ubl conjugation pathway</keyword>
<evidence type="ECO:0000256" key="14">
    <source>
        <dbReference type="RuleBase" id="RU365038"/>
    </source>
</evidence>
<dbReference type="InParanoid" id="S2K8X9"/>
<feature type="compositionally biased region" description="Polar residues" evidence="16">
    <location>
        <begin position="259"/>
        <end position="276"/>
    </location>
</feature>
<comment type="subcellular location">
    <subcellularLocation>
        <location evidence="2 14">Nucleus</location>
    </subcellularLocation>
</comment>
<dbReference type="InterPro" id="IPR013083">
    <property type="entry name" value="Znf_RING/FYVE/PHD"/>
</dbReference>
<evidence type="ECO:0000256" key="16">
    <source>
        <dbReference type="SAM" id="MobiDB-lite"/>
    </source>
</evidence>
<dbReference type="GO" id="GO:0016567">
    <property type="term" value="P:protein ubiquitination"/>
    <property type="evidence" value="ECO:0007669"/>
    <property type="project" value="UniProtKB-UniRule"/>
</dbReference>
<feature type="compositionally biased region" description="Basic and acidic residues" evidence="16">
    <location>
        <begin position="1"/>
        <end position="14"/>
    </location>
</feature>
<organism evidence="18 19">
    <name type="scientific">Mucor circinelloides f. circinelloides (strain 1006PhL)</name>
    <name type="common">Mucormycosis agent</name>
    <name type="synonym">Calyptromyces circinelloides</name>
    <dbReference type="NCBI Taxonomy" id="1220926"/>
    <lineage>
        <taxon>Eukaryota</taxon>
        <taxon>Fungi</taxon>
        <taxon>Fungi incertae sedis</taxon>
        <taxon>Mucoromycota</taxon>
        <taxon>Mucoromycotina</taxon>
        <taxon>Mucoromycetes</taxon>
        <taxon>Mucorales</taxon>
        <taxon>Mucorineae</taxon>
        <taxon>Mucoraceae</taxon>
        <taxon>Mucor</taxon>
    </lineage>
</organism>
<feature type="domain" description="RING-type" evidence="17">
    <location>
        <begin position="833"/>
        <end position="867"/>
    </location>
</feature>
<dbReference type="Pfam" id="PF08647">
    <property type="entry name" value="BRE1"/>
    <property type="match status" value="1"/>
</dbReference>
<gene>
    <name evidence="18" type="ORF">HMPREF1544_01377</name>
</gene>
<evidence type="ECO:0000256" key="15">
    <source>
        <dbReference type="SAM" id="Coils"/>
    </source>
</evidence>
<evidence type="ECO:0000259" key="17">
    <source>
        <dbReference type="PROSITE" id="PS50089"/>
    </source>
</evidence>
<dbReference type="PANTHER" id="PTHR23163">
    <property type="entry name" value="RING FINGER PROTEIN-RELATED"/>
    <property type="match status" value="1"/>
</dbReference>
<evidence type="ECO:0000256" key="12">
    <source>
        <dbReference type="ARBA" id="ARBA00023242"/>
    </source>
</evidence>
<dbReference type="InterPro" id="IPR013956">
    <property type="entry name" value="E3_ubiquit_lig_Bre1"/>
</dbReference>
<dbReference type="InterPro" id="IPR001841">
    <property type="entry name" value="Znf_RING"/>
</dbReference>
<reference evidence="19" key="1">
    <citation type="submission" date="2013-05" db="EMBL/GenBank/DDBJ databases">
        <title>The Genome sequence of Mucor circinelloides f. circinelloides 1006PhL.</title>
        <authorList>
            <consortium name="The Broad Institute Genomics Platform"/>
            <person name="Cuomo C."/>
            <person name="Earl A."/>
            <person name="Findley K."/>
            <person name="Lee S.C."/>
            <person name="Walker B."/>
            <person name="Young S."/>
            <person name="Zeng Q."/>
            <person name="Gargeya S."/>
            <person name="Fitzgerald M."/>
            <person name="Haas B."/>
            <person name="Abouelleil A."/>
            <person name="Allen A.W."/>
            <person name="Alvarado L."/>
            <person name="Arachchi H.M."/>
            <person name="Berlin A.M."/>
            <person name="Chapman S.B."/>
            <person name="Gainer-Dewar J."/>
            <person name="Goldberg J."/>
            <person name="Griggs A."/>
            <person name="Gujja S."/>
            <person name="Hansen M."/>
            <person name="Howarth C."/>
            <person name="Imamovic A."/>
            <person name="Ireland A."/>
            <person name="Larimer J."/>
            <person name="McCowan C."/>
            <person name="Murphy C."/>
            <person name="Pearson M."/>
            <person name="Poon T.W."/>
            <person name="Priest M."/>
            <person name="Roberts A."/>
            <person name="Saif S."/>
            <person name="Shea T."/>
            <person name="Sisk P."/>
            <person name="Sykes S."/>
            <person name="Wortman J."/>
            <person name="Nusbaum C."/>
            <person name="Birren B."/>
        </authorList>
    </citation>
    <scope>NUCLEOTIDE SEQUENCE [LARGE SCALE GENOMIC DNA]</scope>
    <source>
        <strain evidence="19">1006PhL</strain>
    </source>
</reference>
<dbReference type="GO" id="GO:0005634">
    <property type="term" value="C:nucleus"/>
    <property type="evidence" value="ECO:0007669"/>
    <property type="project" value="UniProtKB-SubCell"/>
</dbReference>
<evidence type="ECO:0000256" key="7">
    <source>
        <dbReference type="ARBA" id="ARBA00022771"/>
    </source>
</evidence>
<dbReference type="Proteomes" id="UP000014254">
    <property type="component" value="Unassembled WGS sequence"/>
</dbReference>
<dbReference type="GO" id="GO:0008270">
    <property type="term" value="F:zinc ion binding"/>
    <property type="evidence" value="ECO:0007669"/>
    <property type="project" value="UniProtKB-KW"/>
</dbReference>
<protein>
    <recommendedName>
        <fullName evidence="14">E3 ubiquitin protein ligase</fullName>
        <ecNumber evidence="14">2.3.2.27</ecNumber>
    </recommendedName>
</protein>
<comment type="catalytic activity">
    <reaction evidence="1 14">
        <text>S-ubiquitinyl-[E2 ubiquitin-conjugating enzyme]-L-cysteine + [acceptor protein]-L-lysine = [E2 ubiquitin-conjugating enzyme]-L-cysteine + N(6)-ubiquitinyl-[acceptor protein]-L-lysine.</text>
        <dbReference type="EC" id="2.3.2.27"/>
    </reaction>
</comment>
<evidence type="ECO:0000313" key="19">
    <source>
        <dbReference type="Proteomes" id="UP000014254"/>
    </source>
</evidence>
<keyword evidence="11 14" id="KW-0175">Coiled coil</keyword>
<dbReference type="PROSITE" id="PS00518">
    <property type="entry name" value="ZF_RING_1"/>
    <property type="match status" value="1"/>
</dbReference>
<name>S2K8X9_MUCC1</name>
<evidence type="ECO:0000256" key="6">
    <source>
        <dbReference type="ARBA" id="ARBA00022723"/>
    </source>
</evidence>
<dbReference type="OMA" id="MSKLEDN"/>
<dbReference type="GO" id="GO:0033503">
    <property type="term" value="C:HULC complex"/>
    <property type="evidence" value="ECO:0007669"/>
    <property type="project" value="TreeGrafter"/>
</dbReference>
<comment type="pathway">
    <text evidence="3 14">Protein modification; protein ubiquitination.</text>
</comment>
<dbReference type="UniPathway" id="UPA00143"/>
<feature type="coiled-coil region" evidence="15">
    <location>
        <begin position="411"/>
        <end position="467"/>
    </location>
</feature>
<dbReference type="SUPFAM" id="SSF57850">
    <property type="entry name" value="RING/U-box"/>
    <property type="match status" value="1"/>
</dbReference>
<dbReference type="eggNOG" id="KOG0978">
    <property type="taxonomic scope" value="Eukaryota"/>
</dbReference>
<feature type="coiled-coil region" evidence="15">
    <location>
        <begin position="631"/>
        <end position="763"/>
    </location>
</feature>
<evidence type="ECO:0000256" key="13">
    <source>
        <dbReference type="PROSITE-ProRule" id="PRU00175"/>
    </source>
</evidence>
<feature type="compositionally biased region" description="Acidic residues" evidence="16">
    <location>
        <begin position="36"/>
        <end position="47"/>
    </location>
</feature>
<dbReference type="GO" id="GO:0006325">
    <property type="term" value="P:chromatin organization"/>
    <property type="evidence" value="ECO:0007669"/>
    <property type="project" value="UniProtKB-KW"/>
</dbReference>
<evidence type="ECO:0000256" key="5">
    <source>
        <dbReference type="ARBA" id="ARBA00022679"/>
    </source>
</evidence>
<evidence type="ECO:0000256" key="4">
    <source>
        <dbReference type="ARBA" id="ARBA00005555"/>
    </source>
</evidence>
<dbReference type="FunCoup" id="S2K8X9">
    <property type="interactions" value="12"/>
</dbReference>
<keyword evidence="7 13" id="KW-0863">Zinc-finger</keyword>
<evidence type="ECO:0000256" key="11">
    <source>
        <dbReference type="ARBA" id="ARBA00023054"/>
    </source>
</evidence>
<dbReference type="PANTHER" id="PTHR23163:SF0">
    <property type="entry name" value="E3 UBIQUITIN-PROTEIN LIGASE BRE1"/>
    <property type="match status" value="1"/>
</dbReference>
<keyword evidence="10 14" id="KW-0156">Chromatin regulator</keyword>
<evidence type="ECO:0000256" key="9">
    <source>
        <dbReference type="ARBA" id="ARBA00022833"/>
    </source>
</evidence>
<dbReference type="EMBL" id="KE123905">
    <property type="protein sequence ID" value="EPB91868.1"/>
    <property type="molecule type" value="Genomic_DNA"/>
</dbReference>
<dbReference type="VEuPathDB" id="FungiDB:HMPREF1544_01377"/>
<comment type="similarity">
    <text evidence="4 14">Belongs to the BRE1 family.</text>
</comment>
<evidence type="ECO:0000256" key="8">
    <source>
        <dbReference type="ARBA" id="ARBA00022786"/>
    </source>
</evidence>
<evidence type="ECO:0000256" key="3">
    <source>
        <dbReference type="ARBA" id="ARBA00004906"/>
    </source>
</evidence>
<dbReference type="OrthoDB" id="10266039at2759"/>
<dbReference type="AlphaFoldDB" id="S2K8X9"/>
<keyword evidence="19" id="KW-1185">Reference proteome</keyword>
<evidence type="ECO:0000256" key="1">
    <source>
        <dbReference type="ARBA" id="ARBA00000900"/>
    </source>
</evidence>
<dbReference type="PROSITE" id="PS50089">
    <property type="entry name" value="ZF_RING_2"/>
    <property type="match status" value="1"/>
</dbReference>
<keyword evidence="12 14" id="KW-0539">Nucleus</keyword>
<evidence type="ECO:0000313" key="18">
    <source>
        <dbReference type="EMBL" id="EPB91868.1"/>
    </source>
</evidence>